<evidence type="ECO:0000259" key="6">
    <source>
        <dbReference type="PROSITE" id="PS51372"/>
    </source>
</evidence>
<feature type="domain" description="PTS EIIA type-2" evidence="5">
    <location>
        <begin position="525"/>
        <end position="668"/>
    </location>
</feature>
<keyword evidence="2" id="KW-0805">Transcription regulation</keyword>
<dbReference type="SUPFAM" id="SSF63520">
    <property type="entry name" value="PTS-regulatory domain, PRD"/>
    <property type="match status" value="2"/>
</dbReference>
<dbReference type="Pfam" id="PF05043">
    <property type="entry name" value="Mga"/>
    <property type="match status" value="1"/>
</dbReference>
<keyword evidence="4" id="KW-0804">Transcription</keyword>
<evidence type="ECO:0000313" key="8">
    <source>
        <dbReference type="Proteomes" id="UP001314681"/>
    </source>
</evidence>
<dbReference type="Pfam" id="PF00874">
    <property type="entry name" value="PRD"/>
    <property type="match status" value="2"/>
</dbReference>
<keyword evidence="1" id="KW-0677">Repeat</keyword>
<dbReference type="Proteomes" id="UP001314681">
    <property type="component" value="Unassembled WGS sequence"/>
</dbReference>
<dbReference type="InterPro" id="IPR050661">
    <property type="entry name" value="BglG_antiterminators"/>
</dbReference>
<dbReference type="EMBL" id="JAHQCX010000005">
    <property type="protein sequence ID" value="MBU9726346.1"/>
    <property type="molecule type" value="Genomic_DNA"/>
</dbReference>
<evidence type="ECO:0000259" key="5">
    <source>
        <dbReference type="PROSITE" id="PS51094"/>
    </source>
</evidence>
<dbReference type="InterPro" id="IPR011608">
    <property type="entry name" value="PRD"/>
</dbReference>
<dbReference type="RefSeq" id="WP_238726731.1">
    <property type="nucleotide sequence ID" value="NZ_JAHQCX010000005.1"/>
</dbReference>
<organism evidence="7 8">
    <name type="scientific">Diplocloster modestus</name>
    <dbReference type="NCBI Taxonomy" id="2850322"/>
    <lineage>
        <taxon>Bacteria</taxon>
        <taxon>Bacillati</taxon>
        <taxon>Bacillota</taxon>
        <taxon>Clostridia</taxon>
        <taxon>Lachnospirales</taxon>
        <taxon>Lachnospiraceae</taxon>
        <taxon>Diplocloster</taxon>
    </lineage>
</organism>
<dbReference type="SUPFAM" id="SSF55804">
    <property type="entry name" value="Phoshotransferase/anion transport protein"/>
    <property type="match status" value="1"/>
</dbReference>
<dbReference type="PROSITE" id="PS51372">
    <property type="entry name" value="PRD_2"/>
    <property type="match status" value="2"/>
</dbReference>
<evidence type="ECO:0000256" key="2">
    <source>
        <dbReference type="ARBA" id="ARBA00023015"/>
    </source>
</evidence>
<dbReference type="InterPro" id="IPR002178">
    <property type="entry name" value="PTS_EIIA_type-2_dom"/>
</dbReference>
<gene>
    <name evidence="7" type="ORF">KTH90_09990</name>
</gene>
<keyword evidence="3" id="KW-0010">Activator</keyword>
<accession>A0ABS6K734</accession>
<comment type="caution">
    <text evidence="7">The sequence shown here is derived from an EMBL/GenBank/DDBJ whole genome shotgun (WGS) entry which is preliminary data.</text>
</comment>
<feature type="domain" description="PRD" evidence="6">
    <location>
        <begin position="313"/>
        <end position="420"/>
    </location>
</feature>
<proteinExistence type="predicted"/>
<reference evidence="7 8" key="1">
    <citation type="submission" date="2021-06" db="EMBL/GenBank/DDBJ databases">
        <title>Description of novel taxa of the family Lachnospiraceae.</title>
        <authorList>
            <person name="Chaplin A.V."/>
            <person name="Sokolova S.R."/>
            <person name="Pikina A.P."/>
            <person name="Korzhanova M."/>
            <person name="Belova V."/>
            <person name="Korostin D."/>
            <person name="Efimov B.A."/>
        </authorList>
    </citation>
    <scope>NUCLEOTIDE SEQUENCE [LARGE SCALE GENOMIC DNA]</scope>
    <source>
        <strain evidence="7 8">ASD4241</strain>
    </source>
</reference>
<evidence type="ECO:0000256" key="4">
    <source>
        <dbReference type="ARBA" id="ARBA00023163"/>
    </source>
</evidence>
<dbReference type="PANTHER" id="PTHR30185:SF18">
    <property type="entry name" value="TRANSCRIPTIONAL REGULATOR MTLR"/>
    <property type="match status" value="1"/>
</dbReference>
<keyword evidence="8" id="KW-1185">Reference proteome</keyword>
<evidence type="ECO:0000256" key="3">
    <source>
        <dbReference type="ARBA" id="ARBA00023159"/>
    </source>
</evidence>
<dbReference type="Pfam" id="PF00359">
    <property type="entry name" value="PTS_EIIA_2"/>
    <property type="match status" value="1"/>
</dbReference>
<evidence type="ECO:0000256" key="1">
    <source>
        <dbReference type="ARBA" id="ARBA00022737"/>
    </source>
</evidence>
<dbReference type="CDD" id="cd05568">
    <property type="entry name" value="PTS_IIB_bgl_like"/>
    <property type="match status" value="1"/>
</dbReference>
<dbReference type="InterPro" id="IPR016152">
    <property type="entry name" value="PTrfase/Anion_transptr"/>
</dbReference>
<dbReference type="InterPro" id="IPR007737">
    <property type="entry name" value="Mga_HTH"/>
</dbReference>
<name>A0ABS6K734_9FIRM</name>
<dbReference type="PROSITE" id="PS51094">
    <property type="entry name" value="PTS_EIIA_TYPE_2"/>
    <property type="match status" value="1"/>
</dbReference>
<keyword evidence="7" id="KW-0813">Transport</keyword>
<evidence type="ECO:0000313" key="7">
    <source>
        <dbReference type="EMBL" id="MBU9726346.1"/>
    </source>
</evidence>
<protein>
    <submittedName>
        <fullName evidence="7">PTS sugar transporter subunit IIA</fullName>
    </submittedName>
</protein>
<sequence>MNLTTRQQRLLKHFVSRQTALSYPEIANAYDISNSTARSDMRYISNYLNDQYQISFHRDSSNRFFLEKEDIRTLLKAHLPFSLSTDPNIKSRLLLLIYHLLFSLPQTLSMQRLADLLFISRPTAYHLLNTAENVLAEYHITIQKGSPNGLSLTCREYAWRTASATLYQQLKKHGYQIRSSRIKAMPVSSMDVVSVEILEGLFPGLDICKIINLLLRFEKEQGIRLIDYSFERVCVYLTISLYRIRQHHLVEYPESFSETGSEHTPAYALSQEFIDLLEDNFHMKLPLQESHLISSLFLCSNLEYLNADYRYSTVPPLLRDFLDELLERTSNMLNRRIASDRKLYDDLVHYIPSAIGRLRYRFNSYKGPYDTIRKQYSRLFAIIWSTNLLFNHYFQVELNKEESCCLVLFFAAALERTANHLRAIVAWKSDTGLGEIALLNAVIEKNIPNLSLIDVLPLHQLDMKPYHRSAYDFVISNCPVTHSGKTVVQVNSILTPDDINTVQKVMLEITERKNQNTRTRAAMHYLLHPSGILTGVHPSHKNEILKKLCTLLEISGNVTEAFYDTVLSRESICSTYIGNGLVFTHGDSEQVRKSALSIARLASTIPWDDAEVDLIFVYAFNLNDLEKNNIKMDDFFSIFVDITNEDGMMNELREQPGPEAFYETFLSFF</sequence>
<keyword evidence="7" id="KW-0762">Sugar transport</keyword>
<feature type="domain" description="PRD" evidence="6">
    <location>
        <begin position="201"/>
        <end position="307"/>
    </location>
</feature>
<dbReference type="Gene3D" id="1.10.1790.10">
    <property type="entry name" value="PRD domain"/>
    <property type="match status" value="2"/>
</dbReference>
<dbReference type="Gene3D" id="3.40.930.10">
    <property type="entry name" value="Mannitol-specific EII, Chain A"/>
    <property type="match status" value="1"/>
</dbReference>
<dbReference type="InterPro" id="IPR036634">
    <property type="entry name" value="PRD_sf"/>
</dbReference>
<dbReference type="PANTHER" id="PTHR30185">
    <property type="entry name" value="CRYPTIC BETA-GLUCOSIDE BGL OPERON ANTITERMINATOR"/>
    <property type="match status" value="1"/>
</dbReference>